<dbReference type="Pfam" id="PF04578">
    <property type="entry name" value="DUF594"/>
    <property type="match status" value="1"/>
</dbReference>
<protein>
    <submittedName>
        <fullName evidence="4">Uncharacterized protein LOC105034708</fullName>
    </submittedName>
</protein>
<dbReference type="OrthoDB" id="1559504at2759"/>
<keyword evidence="1" id="KW-1133">Transmembrane helix</keyword>
<evidence type="ECO:0000313" key="4">
    <source>
        <dbReference type="RefSeq" id="XP_029117534.1"/>
    </source>
</evidence>
<dbReference type="Proteomes" id="UP000504607">
    <property type="component" value="Unplaced"/>
</dbReference>
<evidence type="ECO:0000256" key="1">
    <source>
        <dbReference type="SAM" id="Phobius"/>
    </source>
</evidence>
<dbReference type="InterPro" id="IPR007658">
    <property type="entry name" value="DUF594"/>
</dbReference>
<dbReference type="InterPro" id="IPR025315">
    <property type="entry name" value="DUF4220"/>
</dbReference>
<feature type="transmembrane region" description="Helical" evidence="1">
    <location>
        <begin position="22"/>
        <end position="44"/>
    </location>
</feature>
<proteinExistence type="predicted"/>
<keyword evidence="1" id="KW-0812">Transmembrane</keyword>
<feature type="domain" description="DUF4220" evidence="2">
    <location>
        <begin position="59"/>
        <end position="448"/>
    </location>
</feature>
<accession>A0A8N4EUF3</accession>
<reference evidence="4" key="1">
    <citation type="submission" date="2025-08" db="UniProtKB">
        <authorList>
            <consortium name="RefSeq"/>
        </authorList>
    </citation>
    <scope>IDENTIFICATION</scope>
</reference>
<dbReference type="PANTHER" id="PTHR31325">
    <property type="entry name" value="OS01G0798800 PROTEIN-RELATED"/>
    <property type="match status" value="1"/>
</dbReference>
<keyword evidence="3" id="KW-1185">Reference proteome</keyword>
<dbReference type="RefSeq" id="XP_029117534.1">
    <property type="nucleotide sequence ID" value="XM_029261701.1"/>
</dbReference>
<name>A0A8N4EUF3_ELAGV</name>
<feature type="transmembrane region" description="Helical" evidence="1">
    <location>
        <begin position="56"/>
        <end position="75"/>
    </location>
</feature>
<gene>
    <name evidence="4" type="primary">LOC105034708</name>
</gene>
<dbReference type="AlphaFoldDB" id="A0A8N4EUF3"/>
<evidence type="ECO:0000313" key="3">
    <source>
        <dbReference type="Proteomes" id="UP000504607"/>
    </source>
</evidence>
<evidence type="ECO:0000259" key="2">
    <source>
        <dbReference type="Pfam" id="PF13968"/>
    </source>
</evidence>
<organism evidence="3 4">
    <name type="scientific">Elaeis guineensis var. tenera</name>
    <name type="common">Oil palm</name>
    <dbReference type="NCBI Taxonomy" id="51953"/>
    <lineage>
        <taxon>Eukaryota</taxon>
        <taxon>Viridiplantae</taxon>
        <taxon>Streptophyta</taxon>
        <taxon>Embryophyta</taxon>
        <taxon>Tracheophyta</taxon>
        <taxon>Spermatophyta</taxon>
        <taxon>Magnoliopsida</taxon>
        <taxon>Liliopsida</taxon>
        <taxon>Arecaceae</taxon>
        <taxon>Arecoideae</taxon>
        <taxon>Cocoseae</taxon>
        <taxon>Elaeidinae</taxon>
        <taxon>Elaeis</taxon>
    </lineage>
</organism>
<feature type="transmembrane region" description="Helical" evidence="1">
    <location>
        <begin position="121"/>
        <end position="139"/>
    </location>
</feature>
<dbReference type="Pfam" id="PF13968">
    <property type="entry name" value="DUF4220"/>
    <property type="match status" value="1"/>
</dbReference>
<keyword evidence="1" id="KW-0472">Membrane</keyword>
<sequence length="690" mass="79524">MDFVKNTTDSAREGIKTTNGTLVWLEVVSCTIASILVLAFFFAPYRRWHTNPVLKLLFWVAGTPVGTMLSTTLSIMQATGYHNELHLVWVVFLVIASGSLATTFSYSLYISSKERMTLEGILFLNNLFGASLIISSFTGDSKFKRPLWVLWCLIMVKSIQRIIGFQVANRRYGTENVNLVANYMCYEHELTPNRNEVDPANMNGYKYLVAGEDKVKTERQVPDYLQRIDVTDKEVITIEKVWWCQGRLRCFGGDLGGHLKDVCLSFALFKLLRRRFFNYSAAEAADTKTHDFVFRGLLSEDDHRRAFRVIKVELEFLYDLFYTMFPISFSCWFSIFCVLQISTITTSVWTAVRVLHNYQTPKNDIDRVVDGKNVDAIISYVFVILIMTMEAWEFCNYLLSDWAKVMLICNYVKNPEQFFRPDKVVGIICRGKLCRPLSDMIGQYSLLENFRCNNCNIPCNVTCGLTADKKRKRVIKLPEEVKKEIYDSLRREGGLSNGELSLPRNYVSAELFWACGLPSHAHRIMVWHIATSHFEMIDSPKRSNAVPRNVDHQKDTERHRKVATTLSRYCAYLLVFAPELLLIVSETRKSFERFEDMRTGDSRKTMIEMGAKLAKQLEMHLEDEERRWRVLAEFWADLILFLAPSDNALAHAKKLVTGGEFIIHLWALLYHAGIERPQSSQDHTFTAFSV</sequence>
<feature type="transmembrane region" description="Helical" evidence="1">
    <location>
        <begin position="87"/>
        <end position="109"/>
    </location>
</feature>